<feature type="domain" description="Thil AANH" evidence="3">
    <location>
        <begin position="5"/>
        <end position="144"/>
    </location>
</feature>
<sequence length="353" mass="38120">MKSYHALALFSGGLDSILAVKTVMAQGLDVLCLHFVSPFFGKPDKIDHWKNIYGLDIVPVDVSDAYVSMLAASPAHGLGKFLNPCVDCKILMLRLAKELLPTYGASFVISGEVLGQRPMSQRLDALNIISRDSATRGLLLRPLCAKRLPETEAETSGLVDRTRLHAISGRGRKDQMVLAKTFGLTEIPTPAGGCLLTEEPSAKRFFPLFIHKPAPTAADFALANIGRQYWTGNRWLVIGRNQADNARLEAILDPDDLVFKVRTLPGPLGVARKLPGAVWDAATVADAAAFFASFNPKAMAIPGDVQVDVAGVDDSPVKVTPSRATPLAWSEPTWEAAKEGKRARFTQHGVGGR</sequence>
<dbReference type="InterPro" id="IPR014729">
    <property type="entry name" value="Rossmann-like_a/b/a_fold"/>
</dbReference>
<dbReference type="Pfam" id="PF02568">
    <property type="entry name" value="ThiI"/>
    <property type="match status" value="1"/>
</dbReference>
<keyword evidence="2" id="KW-0067">ATP-binding</keyword>
<dbReference type="Gene3D" id="3.40.50.620">
    <property type="entry name" value="HUPs"/>
    <property type="match status" value="1"/>
</dbReference>
<accession>E1JRZ3</accession>
<evidence type="ECO:0000313" key="5">
    <source>
        <dbReference type="Proteomes" id="UP000006250"/>
    </source>
</evidence>
<gene>
    <name evidence="4" type="ORF">DesfrDRAFT_0392</name>
</gene>
<keyword evidence="5" id="KW-1185">Reference proteome</keyword>
<dbReference type="GO" id="GO:0004810">
    <property type="term" value="F:CCA tRNA nucleotidyltransferase activity"/>
    <property type="evidence" value="ECO:0007669"/>
    <property type="project" value="InterPro"/>
</dbReference>
<comment type="caution">
    <text evidence="4">The sequence shown here is derived from an EMBL/GenBank/DDBJ whole genome shotgun (WGS) entry which is preliminary data.</text>
</comment>
<dbReference type="OrthoDB" id="9781887at2"/>
<dbReference type="RefSeq" id="WP_005990591.1">
    <property type="nucleotide sequence ID" value="NZ_AECZ01000002.1"/>
</dbReference>
<dbReference type="EMBL" id="AECZ01000002">
    <property type="protein sequence ID" value="EFL52762.1"/>
    <property type="molecule type" value="Genomic_DNA"/>
</dbReference>
<evidence type="ECO:0000256" key="1">
    <source>
        <dbReference type="ARBA" id="ARBA00022741"/>
    </source>
</evidence>
<evidence type="ECO:0000256" key="2">
    <source>
        <dbReference type="ARBA" id="ARBA00022840"/>
    </source>
</evidence>
<evidence type="ECO:0000259" key="3">
    <source>
        <dbReference type="Pfam" id="PF02568"/>
    </source>
</evidence>
<name>E1JRZ3_SOLFR</name>
<dbReference type="STRING" id="596151.DesfrDRAFT_0392"/>
<dbReference type="SUPFAM" id="SSF52402">
    <property type="entry name" value="Adenine nucleotide alpha hydrolases-like"/>
    <property type="match status" value="1"/>
</dbReference>
<dbReference type="AlphaFoldDB" id="E1JRZ3"/>
<evidence type="ECO:0000313" key="4">
    <source>
        <dbReference type="EMBL" id="EFL52762.1"/>
    </source>
</evidence>
<organism evidence="4 5">
    <name type="scientific">Solidesulfovibrio fructosivorans JJ]</name>
    <dbReference type="NCBI Taxonomy" id="596151"/>
    <lineage>
        <taxon>Bacteria</taxon>
        <taxon>Pseudomonadati</taxon>
        <taxon>Thermodesulfobacteriota</taxon>
        <taxon>Desulfovibrionia</taxon>
        <taxon>Desulfovibrionales</taxon>
        <taxon>Desulfovibrionaceae</taxon>
        <taxon>Solidesulfovibrio</taxon>
    </lineage>
</organism>
<dbReference type="Proteomes" id="UP000006250">
    <property type="component" value="Unassembled WGS sequence"/>
</dbReference>
<dbReference type="GO" id="GO:0005524">
    <property type="term" value="F:ATP binding"/>
    <property type="evidence" value="ECO:0007669"/>
    <property type="project" value="UniProtKB-KW"/>
</dbReference>
<proteinExistence type="predicted"/>
<reference evidence="4 5" key="1">
    <citation type="submission" date="2010-08" db="EMBL/GenBank/DDBJ databases">
        <title>The draft genome of Desulfovibrio fructosovorans JJ.</title>
        <authorList>
            <consortium name="US DOE Joint Genome Institute (JGI-PGF)"/>
            <person name="Lucas S."/>
            <person name="Copeland A."/>
            <person name="Lapidus A."/>
            <person name="Cheng J.-F."/>
            <person name="Bruce D."/>
            <person name="Goodwin L."/>
            <person name="Pitluck S."/>
            <person name="Land M.L."/>
            <person name="Hauser L."/>
            <person name="Chang Y.-J."/>
            <person name="Jeffries C."/>
            <person name="Wall J.D."/>
            <person name="Stahl D.A."/>
            <person name="Arkin A.P."/>
            <person name="Dehal P."/>
            <person name="Stolyar S.M."/>
            <person name="Hazen T.C."/>
            <person name="Woyke T.J."/>
        </authorList>
    </citation>
    <scope>NUCLEOTIDE SEQUENCE [LARGE SCALE GENOMIC DNA]</scope>
    <source>
        <strain evidence="4 5">JJ</strain>
    </source>
</reference>
<protein>
    <submittedName>
        <fullName evidence="4">Thiamine biosynthesis protein-like protein</fullName>
    </submittedName>
</protein>
<keyword evidence="1" id="KW-0547">Nucleotide-binding</keyword>
<dbReference type="InterPro" id="IPR020536">
    <property type="entry name" value="ThiI_AANH"/>
</dbReference>
<dbReference type="eggNOG" id="COG0301">
    <property type="taxonomic scope" value="Bacteria"/>
</dbReference>